<keyword evidence="2" id="KW-1185">Reference proteome</keyword>
<evidence type="ECO:0000313" key="1">
    <source>
        <dbReference type="EMBL" id="MDH6194891.1"/>
    </source>
</evidence>
<evidence type="ECO:0000313" key="2">
    <source>
        <dbReference type="Proteomes" id="UP001160130"/>
    </source>
</evidence>
<protein>
    <recommendedName>
        <fullName evidence="3">Swt1-like HEPN domain-containing protein</fullName>
    </recommendedName>
</protein>
<sequence length="276" mass="31790">MYVRLPDCQYGSGMHPTEAINLAERVLRELIREIKGDDWKSHPTIDVQQLEQKRGDDLRKRRGVFGTDDLINFLEFYHLRDIIEKNWSQFEAALGKKKYFTVYMDRLEGFRNPVMHSRELRPFEVQLVHGIVGEIMNLVTEWRSVKGPDMTYYPLITQVTDSFGNVLESGHHTGVKLRPGQEVTFRCVGTDPQARELSWELRAISKGGSMIMVDAEKGNDVTLTWHVEEQHVREGAYINIQMSSDGDYHRDGEIDAQFTSRYDVLPPLDDGGSDIE</sequence>
<gene>
    <name evidence="1" type="ORF">M2272_001520</name>
</gene>
<dbReference type="EMBL" id="JARXVE010000002">
    <property type="protein sequence ID" value="MDH6194891.1"/>
    <property type="molecule type" value="Genomic_DNA"/>
</dbReference>
<organism evidence="1 2">
    <name type="scientific">Mycolicibacterium frederiksbergense</name>
    <dbReference type="NCBI Taxonomy" id="117567"/>
    <lineage>
        <taxon>Bacteria</taxon>
        <taxon>Bacillati</taxon>
        <taxon>Actinomycetota</taxon>
        <taxon>Actinomycetes</taxon>
        <taxon>Mycobacteriales</taxon>
        <taxon>Mycobacteriaceae</taxon>
        <taxon>Mycolicibacterium</taxon>
    </lineage>
</organism>
<comment type="caution">
    <text evidence="1">The sequence shown here is derived from an EMBL/GenBank/DDBJ whole genome shotgun (WGS) entry which is preliminary data.</text>
</comment>
<reference evidence="1 2" key="1">
    <citation type="submission" date="2023-04" db="EMBL/GenBank/DDBJ databases">
        <title>Forest soil microbial communities from Buena Vista Peninsula, Colon Province, Panama.</title>
        <authorList>
            <person name="Bouskill N."/>
        </authorList>
    </citation>
    <scope>NUCLEOTIDE SEQUENCE [LARGE SCALE GENOMIC DNA]</scope>
    <source>
        <strain evidence="1 2">AC80</strain>
    </source>
</reference>
<proteinExistence type="predicted"/>
<evidence type="ECO:0008006" key="3">
    <source>
        <dbReference type="Google" id="ProtNLM"/>
    </source>
</evidence>
<accession>A0ABT6KVZ7</accession>
<dbReference type="Proteomes" id="UP001160130">
    <property type="component" value="Unassembled WGS sequence"/>
</dbReference>
<name>A0ABT6KVZ7_9MYCO</name>